<comment type="caution">
    <text evidence="1">The sequence shown here is derived from an EMBL/GenBank/DDBJ whole genome shotgun (WGS) entry which is preliminary data.</text>
</comment>
<organism evidence="1 2">
    <name type="scientific">Streptodolium elevatio</name>
    <dbReference type="NCBI Taxonomy" id="3157996"/>
    <lineage>
        <taxon>Bacteria</taxon>
        <taxon>Bacillati</taxon>
        <taxon>Actinomycetota</taxon>
        <taxon>Actinomycetes</taxon>
        <taxon>Kitasatosporales</taxon>
        <taxon>Streptomycetaceae</taxon>
        <taxon>Streptodolium</taxon>
    </lineage>
</organism>
<keyword evidence="2" id="KW-1185">Reference proteome</keyword>
<sequence>MTNLMVDARPAVHVSAALRARLSARIQSERPEIGAELADRIVSGTAVFLAVSAANPVQRMTPSALIDVGWHAWVLHTRDYAEFCATLGRFVHHVPTDEARPATEGRAEVTRTADLIKSAGYPVDAELWAVAGADCSQCHAGCSDSP</sequence>
<dbReference type="RefSeq" id="WP_358346987.1">
    <property type="nucleotide sequence ID" value="NZ_JBEZFP010000001.1"/>
</dbReference>
<accession>A0ABV3D883</accession>
<reference evidence="1 2" key="1">
    <citation type="submission" date="2024-06" db="EMBL/GenBank/DDBJ databases">
        <title>The Natural Products Discovery Center: Release of the First 8490 Sequenced Strains for Exploring Actinobacteria Biosynthetic Diversity.</title>
        <authorList>
            <person name="Kalkreuter E."/>
            <person name="Kautsar S.A."/>
            <person name="Yang D."/>
            <person name="Bader C.D."/>
            <person name="Teijaro C.N."/>
            <person name="Fluegel L."/>
            <person name="Davis C.M."/>
            <person name="Simpson J.R."/>
            <person name="Lauterbach L."/>
            <person name="Steele A.D."/>
            <person name="Gui C."/>
            <person name="Meng S."/>
            <person name="Li G."/>
            <person name="Viehrig K."/>
            <person name="Ye F."/>
            <person name="Su P."/>
            <person name="Kiefer A.F."/>
            <person name="Nichols A."/>
            <person name="Cepeda A.J."/>
            <person name="Yan W."/>
            <person name="Fan B."/>
            <person name="Jiang Y."/>
            <person name="Adhikari A."/>
            <person name="Zheng C.-J."/>
            <person name="Schuster L."/>
            <person name="Cowan T.M."/>
            <person name="Smanski M.J."/>
            <person name="Chevrette M.G."/>
            <person name="De Carvalho L.P.S."/>
            <person name="Shen B."/>
        </authorList>
    </citation>
    <scope>NUCLEOTIDE SEQUENCE [LARGE SCALE GENOMIC DNA]</scope>
    <source>
        <strain evidence="1 2">NPDC048946</strain>
    </source>
</reference>
<dbReference type="EMBL" id="JBEZFP010000001">
    <property type="protein sequence ID" value="MEU8131953.1"/>
    <property type="molecule type" value="Genomic_DNA"/>
</dbReference>
<dbReference type="Proteomes" id="UP001551482">
    <property type="component" value="Unassembled WGS sequence"/>
</dbReference>
<name>A0ABV3D883_9ACTN</name>
<proteinExistence type="predicted"/>
<protein>
    <submittedName>
        <fullName evidence="1">Uncharacterized protein</fullName>
    </submittedName>
</protein>
<evidence type="ECO:0000313" key="1">
    <source>
        <dbReference type="EMBL" id="MEU8131953.1"/>
    </source>
</evidence>
<evidence type="ECO:0000313" key="2">
    <source>
        <dbReference type="Proteomes" id="UP001551482"/>
    </source>
</evidence>
<gene>
    <name evidence="1" type="ORF">AB0C36_00425</name>
</gene>